<comment type="caution">
    <text evidence="2">The sequence shown here is derived from an EMBL/GenBank/DDBJ whole genome shotgun (WGS) entry which is preliminary data.</text>
</comment>
<feature type="compositionally biased region" description="Basic and acidic residues" evidence="1">
    <location>
        <begin position="1"/>
        <end position="13"/>
    </location>
</feature>
<sequence>MSGPWDHPDDNRSALDYPAPDDQHRSERRLHLPTPGKAFASEAALIAGV</sequence>
<protein>
    <submittedName>
        <fullName evidence="2">Uncharacterized protein</fullName>
    </submittedName>
</protein>
<proteinExistence type="predicted"/>
<evidence type="ECO:0000256" key="1">
    <source>
        <dbReference type="SAM" id="MobiDB-lite"/>
    </source>
</evidence>
<keyword evidence="3" id="KW-1185">Reference proteome</keyword>
<organism evidence="2 3">
    <name type="scientific">Mycolicibacterium austroafricanum</name>
    <name type="common">Mycobacterium austroafricanum</name>
    <dbReference type="NCBI Taxonomy" id="39687"/>
    <lineage>
        <taxon>Bacteria</taxon>
        <taxon>Bacillati</taxon>
        <taxon>Actinomycetota</taxon>
        <taxon>Actinomycetes</taxon>
        <taxon>Mycobacteriales</taxon>
        <taxon>Mycobacteriaceae</taxon>
        <taxon>Mycolicibacterium</taxon>
    </lineage>
</organism>
<dbReference type="Proteomes" id="UP001172687">
    <property type="component" value="Unassembled WGS sequence"/>
</dbReference>
<gene>
    <name evidence="2" type="ORF">QYF68_15085</name>
</gene>
<accession>A0ABT8HEE2</accession>
<evidence type="ECO:0000313" key="2">
    <source>
        <dbReference type="EMBL" id="MDN4519130.1"/>
    </source>
</evidence>
<reference evidence="2" key="1">
    <citation type="submission" date="2023-07" db="EMBL/GenBank/DDBJ databases">
        <title>Degradation of tert-butanol by M. austroafricanum TBA100.</title>
        <authorList>
            <person name="Helbich S."/>
            <person name="Vainshtein Y."/>
        </authorList>
    </citation>
    <scope>NUCLEOTIDE SEQUENCE</scope>
    <source>
        <strain evidence="2">TBA100</strain>
    </source>
</reference>
<feature type="region of interest" description="Disordered" evidence="1">
    <location>
        <begin position="1"/>
        <end position="35"/>
    </location>
</feature>
<evidence type="ECO:0000313" key="3">
    <source>
        <dbReference type="Proteomes" id="UP001172687"/>
    </source>
</evidence>
<dbReference type="EMBL" id="JAUHTC010000053">
    <property type="protein sequence ID" value="MDN4519130.1"/>
    <property type="molecule type" value="Genomic_DNA"/>
</dbReference>
<dbReference type="RefSeq" id="WP_208674883.1">
    <property type="nucleotide sequence ID" value="NZ_CP070380.1"/>
</dbReference>
<name>A0ABT8HEE2_MYCAO</name>